<dbReference type="Gene3D" id="3.30.470.20">
    <property type="entry name" value="ATP-grasp fold, B domain"/>
    <property type="match status" value="1"/>
</dbReference>
<evidence type="ECO:0000313" key="2">
    <source>
        <dbReference type="EMBL" id="ASJ75425.1"/>
    </source>
</evidence>
<dbReference type="SUPFAM" id="SSF56059">
    <property type="entry name" value="Glutathione synthetase ATP-binding domain-like"/>
    <property type="match status" value="1"/>
</dbReference>
<dbReference type="Pfam" id="PF13549">
    <property type="entry name" value="ATP-grasp_5"/>
    <property type="match status" value="1"/>
</dbReference>
<dbReference type="GO" id="GO:0005524">
    <property type="term" value="F:ATP binding"/>
    <property type="evidence" value="ECO:0007669"/>
    <property type="project" value="InterPro"/>
</dbReference>
<name>A0A2Z2NY67_9GAMM</name>
<dbReference type="InterPro" id="IPR013815">
    <property type="entry name" value="ATP_grasp_subdomain_1"/>
</dbReference>
<dbReference type="InterPro" id="IPR016102">
    <property type="entry name" value="Succinyl-CoA_synth-like"/>
</dbReference>
<dbReference type="RefSeq" id="WP_088920344.1">
    <property type="nucleotide sequence ID" value="NZ_CP018632.1"/>
</dbReference>
<dbReference type="Gene3D" id="3.40.50.720">
    <property type="entry name" value="NAD(P)-binding Rossmann-like Domain"/>
    <property type="match status" value="1"/>
</dbReference>
<dbReference type="PANTHER" id="PTHR42793:SF4">
    <property type="entry name" value="BLL6376 PROTEIN"/>
    <property type="match status" value="1"/>
</dbReference>
<dbReference type="Proteomes" id="UP000250079">
    <property type="component" value="Chromosome"/>
</dbReference>
<dbReference type="SUPFAM" id="SSF52210">
    <property type="entry name" value="Succinyl-CoA synthetase domains"/>
    <property type="match status" value="2"/>
</dbReference>
<sequence>MHNRFGRLLKPRSIAVLGGHWAEEVIKQCRKAGFEGDVWPVHPTRETLAGERCFRNIDELPGVPDACFIGVNKDRTIEIVKQLSDAGAGGAICFASGFGESAALDSDGDKRQDRLIEAAGDMPVIGPNCYGLINYLDQIVMWPDVHGGKTVKRGVAIITQSSNIAINLSMQKRGLPVAYLITAGNQAQTSLAELAIAVLEDERVTALGLHIEGFSDIRAFESLASRARALGKRIIVLKTGVTPLARAALISHTRSLSGNDSAASAFIERLGLLRVRGIGEFIETLKVLHLPHKVGGYRVLSMSCSGGEAALVSDSGLSHGLQFPPLEATQKQSLREALGENVALANPLDYHTVIWDDMAAMEAMVSAMLQIRKPPASVTTSANDQFPSVADVALMVLDFPRADRCEAPSWQRALDAFVAVASHWQGVAAVVATLPENMPEEVVESLMAHDVVALCGLADGMKALANAAWFDMADATKPSEPVWLPEHSDVPFTSAGLSLVEGTGSTRSGRSARYASQKAWGLVQCAEADAPATRQLDESTAKRWLSRFGVNVPVNIRLSFADVRSSLRLSHALDKASPVFTYPVVAKGLGIAHKSEANAIALNIDNRRDLERAIRQIDCAGGCLIEEQVQGSVVELLVSVIHDPVHGLVMTIGAGGIATEVLADSVQCLIPASRDELDRRLERLRCAPLLNGFRNRPAVDRECLLDALESVQLAALQLGERLVELEINPLLCTAKACTAVDAFLAVRQENMAN</sequence>
<feature type="domain" description="CoA-binding" evidence="1">
    <location>
        <begin position="8"/>
        <end position="98"/>
    </location>
</feature>
<dbReference type="GO" id="GO:0003824">
    <property type="term" value="F:catalytic activity"/>
    <property type="evidence" value="ECO:0007669"/>
    <property type="project" value="UniProtKB-ARBA"/>
</dbReference>
<organism evidence="2 3">
    <name type="scientific">Granulosicoccus antarcticus IMCC3135</name>
    <dbReference type="NCBI Taxonomy" id="1192854"/>
    <lineage>
        <taxon>Bacteria</taxon>
        <taxon>Pseudomonadati</taxon>
        <taxon>Pseudomonadota</taxon>
        <taxon>Gammaproteobacteria</taxon>
        <taxon>Chromatiales</taxon>
        <taxon>Granulosicoccaceae</taxon>
        <taxon>Granulosicoccus</taxon>
    </lineage>
</organism>
<protein>
    <recommendedName>
        <fullName evidence="1">CoA-binding domain-containing protein</fullName>
    </recommendedName>
</protein>
<reference evidence="2 3" key="1">
    <citation type="submission" date="2016-12" db="EMBL/GenBank/DDBJ databases">
        <authorList>
            <person name="Song W.-J."/>
            <person name="Kurnit D.M."/>
        </authorList>
    </citation>
    <scope>NUCLEOTIDE SEQUENCE [LARGE SCALE GENOMIC DNA]</scope>
    <source>
        <strain evidence="2 3">IMCC3135</strain>
    </source>
</reference>
<keyword evidence="3" id="KW-1185">Reference proteome</keyword>
<dbReference type="SUPFAM" id="SSF51735">
    <property type="entry name" value="NAD(P)-binding Rossmann-fold domains"/>
    <property type="match status" value="1"/>
</dbReference>
<dbReference type="Gene3D" id="3.30.1490.20">
    <property type="entry name" value="ATP-grasp fold, A domain"/>
    <property type="match status" value="1"/>
</dbReference>
<dbReference type="EMBL" id="CP018632">
    <property type="protein sequence ID" value="ASJ75425.1"/>
    <property type="molecule type" value="Genomic_DNA"/>
</dbReference>
<dbReference type="PANTHER" id="PTHR42793">
    <property type="entry name" value="COA BINDING DOMAIN CONTAINING PROTEIN"/>
    <property type="match status" value="1"/>
</dbReference>
<dbReference type="SMART" id="SM00881">
    <property type="entry name" value="CoA_binding"/>
    <property type="match status" value="1"/>
</dbReference>
<evidence type="ECO:0000313" key="3">
    <source>
        <dbReference type="Proteomes" id="UP000250079"/>
    </source>
</evidence>
<dbReference type="InterPro" id="IPR032875">
    <property type="entry name" value="Succ_CoA_lig_flav_dom"/>
</dbReference>
<dbReference type="OrthoDB" id="9807426at2"/>
<dbReference type="Gene3D" id="3.40.50.261">
    <property type="entry name" value="Succinyl-CoA synthetase domains"/>
    <property type="match status" value="2"/>
</dbReference>
<dbReference type="AlphaFoldDB" id="A0A2Z2NY67"/>
<dbReference type="InterPro" id="IPR003781">
    <property type="entry name" value="CoA-bd"/>
</dbReference>
<evidence type="ECO:0000259" key="1">
    <source>
        <dbReference type="SMART" id="SM00881"/>
    </source>
</evidence>
<dbReference type="KEGG" id="gai:IMCC3135_26850"/>
<gene>
    <name evidence="2" type="ORF">IMCC3135_26850</name>
</gene>
<dbReference type="Pfam" id="PF13380">
    <property type="entry name" value="CoA_binding_2"/>
    <property type="match status" value="1"/>
</dbReference>
<dbReference type="Pfam" id="PF13607">
    <property type="entry name" value="Succ_CoA_lig"/>
    <property type="match status" value="1"/>
</dbReference>
<proteinExistence type="predicted"/>
<dbReference type="InterPro" id="IPR036291">
    <property type="entry name" value="NAD(P)-bd_dom_sf"/>
</dbReference>
<accession>A0A2Z2NY67</accession>